<gene>
    <name evidence="1" type="ORF">GCM10012287_53660</name>
</gene>
<comment type="caution">
    <text evidence="1">The sequence shown here is derived from an EMBL/GenBank/DDBJ whole genome shotgun (WGS) entry which is preliminary data.</text>
</comment>
<dbReference type="EMBL" id="BMMP01000025">
    <property type="protein sequence ID" value="GGO57537.1"/>
    <property type="molecule type" value="Genomic_DNA"/>
</dbReference>
<organism evidence="1 2">
    <name type="scientific">Streptomyces daqingensis</name>
    <dbReference type="NCBI Taxonomy" id="1472640"/>
    <lineage>
        <taxon>Bacteria</taxon>
        <taxon>Bacillati</taxon>
        <taxon>Actinomycetota</taxon>
        <taxon>Actinomycetes</taxon>
        <taxon>Kitasatosporales</taxon>
        <taxon>Streptomycetaceae</taxon>
        <taxon>Streptomyces</taxon>
    </lineage>
</organism>
<evidence type="ECO:0000313" key="2">
    <source>
        <dbReference type="Proteomes" id="UP000631535"/>
    </source>
</evidence>
<sequence>MRATANVAAPVERVWQVLTDLHGYEQWHPSVELVDGPPAAEMAKGSVLRLRADRGTPAEREFDVTVTELTAPTVLAWEGGDPEHFFGRHRFTLAQAAEGTDFTDEETFEGSMAEAVLAEHRTALEAAYKAGAEALKQAAEK</sequence>
<dbReference type="InterPro" id="IPR023393">
    <property type="entry name" value="START-like_dom_sf"/>
</dbReference>
<accession>A0ABQ2MU77</accession>
<dbReference type="Proteomes" id="UP000631535">
    <property type="component" value="Unassembled WGS sequence"/>
</dbReference>
<dbReference type="Gene3D" id="3.30.530.20">
    <property type="match status" value="1"/>
</dbReference>
<keyword evidence="2" id="KW-1185">Reference proteome</keyword>
<dbReference type="PANTHER" id="PTHR36166">
    <property type="entry name" value="CHROMOSOME 9, WHOLE GENOME SHOTGUN SEQUENCE"/>
    <property type="match status" value="1"/>
</dbReference>
<dbReference type="SUPFAM" id="SSF55961">
    <property type="entry name" value="Bet v1-like"/>
    <property type="match status" value="1"/>
</dbReference>
<evidence type="ECO:0000313" key="1">
    <source>
        <dbReference type="EMBL" id="GGO57537.1"/>
    </source>
</evidence>
<proteinExistence type="predicted"/>
<reference evidence="2" key="1">
    <citation type="journal article" date="2019" name="Int. J. Syst. Evol. Microbiol.">
        <title>The Global Catalogue of Microorganisms (GCM) 10K type strain sequencing project: providing services to taxonomists for standard genome sequencing and annotation.</title>
        <authorList>
            <consortium name="The Broad Institute Genomics Platform"/>
            <consortium name="The Broad Institute Genome Sequencing Center for Infectious Disease"/>
            <person name="Wu L."/>
            <person name="Ma J."/>
        </authorList>
    </citation>
    <scope>NUCLEOTIDE SEQUENCE [LARGE SCALE GENOMIC DNA]</scope>
    <source>
        <strain evidence="2">CGMCC 4.7178</strain>
    </source>
</reference>
<name>A0ABQ2MU77_9ACTN</name>
<evidence type="ECO:0008006" key="3">
    <source>
        <dbReference type="Google" id="ProtNLM"/>
    </source>
</evidence>
<dbReference type="PANTHER" id="PTHR36166:SF1">
    <property type="entry name" value="SRPBCC DOMAIN-CONTAINING PROTEIN"/>
    <property type="match status" value="1"/>
</dbReference>
<protein>
    <recommendedName>
        <fullName evidence="3">SRPBCC domain-containing protein</fullName>
    </recommendedName>
</protein>
<dbReference type="InterPro" id="IPR019587">
    <property type="entry name" value="Polyketide_cyclase/dehydratase"/>
</dbReference>
<dbReference type="Pfam" id="PF10604">
    <property type="entry name" value="Polyketide_cyc2"/>
    <property type="match status" value="1"/>
</dbReference>
<dbReference type="CDD" id="cd07822">
    <property type="entry name" value="SRPBCC_4"/>
    <property type="match status" value="1"/>
</dbReference>